<keyword evidence="2" id="KW-1185">Reference proteome</keyword>
<organism evidence="2 3">
    <name type="scientific">Macrostomum lignano</name>
    <dbReference type="NCBI Taxonomy" id="282301"/>
    <lineage>
        <taxon>Eukaryota</taxon>
        <taxon>Metazoa</taxon>
        <taxon>Spiralia</taxon>
        <taxon>Lophotrochozoa</taxon>
        <taxon>Platyhelminthes</taxon>
        <taxon>Rhabditophora</taxon>
        <taxon>Macrostomorpha</taxon>
        <taxon>Macrostomida</taxon>
        <taxon>Macrostomidae</taxon>
        <taxon>Macrostomum</taxon>
    </lineage>
</organism>
<evidence type="ECO:0000313" key="2">
    <source>
        <dbReference type="Proteomes" id="UP000095280"/>
    </source>
</evidence>
<evidence type="ECO:0000313" key="3">
    <source>
        <dbReference type="WBParaSite" id="maker-uti_cns_0004308-snap-gene-0.8-mRNA-1"/>
    </source>
</evidence>
<feature type="compositionally biased region" description="Basic and acidic residues" evidence="1">
    <location>
        <begin position="92"/>
        <end position="112"/>
    </location>
</feature>
<protein>
    <submittedName>
        <fullName evidence="3">CG12175</fullName>
    </submittedName>
</protein>
<accession>A0A1I8H520</accession>
<sequence>ERRGAAGGGSGTQRRAGKGGLWNGQRRPTSLSTPLEEEEEEDAGRSLKTAGSSDGVLVSFHSGGAATAAGTLTAAASGNGARAGKSGGASDSSHKLSVRDKNYDFNEDEPRS</sequence>
<feature type="compositionally biased region" description="Gly residues" evidence="1">
    <location>
        <begin position="1"/>
        <end position="11"/>
    </location>
</feature>
<feature type="region of interest" description="Disordered" evidence="1">
    <location>
        <begin position="1"/>
        <end position="57"/>
    </location>
</feature>
<dbReference type="AlphaFoldDB" id="A0A1I8H520"/>
<dbReference type="Proteomes" id="UP000095280">
    <property type="component" value="Unplaced"/>
</dbReference>
<dbReference type="WBParaSite" id="maker-uti_cns_0004308-snap-gene-0.8-mRNA-1">
    <property type="protein sequence ID" value="maker-uti_cns_0004308-snap-gene-0.8-mRNA-1"/>
    <property type="gene ID" value="maker-uti_cns_0004308-snap-gene-0.8"/>
</dbReference>
<feature type="region of interest" description="Disordered" evidence="1">
    <location>
        <begin position="77"/>
        <end position="112"/>
    </location>
</feature>
<proteinExistence type="predicted"/>
<evidence type="ECO:0000256" key="1">
    <source>
        <dbReference type="SAM" id="MobiDB-lite"/>
    </source>
</evidence>
<reference evidence="3" key="1">
    <citation type="submission" date="2016-11" db="UniProtKB">
        <authorList>
            <consortium name="WormBaseParasite"/>
        </authorList>
    </citation>
    <scope>IDENTIFICATION</scope>
</reference>
<name>A0A1I8H520_9PLAT</name>